<keyword evidence="5 6" id="KW-0472">Membrane</keyword>
<protein>
    <recommendedName>
        <fullName evidence="6">RHOMBOID-like protein</fullName>
        <ecNumber evidence="6">3.4.21.105</ecNumber>
    </recommendedName>
</protein>
<keyword evidence="6" id="KW-0645">Protease</keyword>
<evidence type="ECO:0000256" key="3">
    <source>
        <dbReference type="ARBA" id="ARBA00022692"/>
    </source>
</evidence>
<dbReference type="GO" id="GO:0004252">
    <property type="term" value="F:serine-type endopeptidase activity"/>
    <property type="evidence" value="ECO:0007669"/>
    <property type="project" value="InterPro"/>
</dbReference>
<dbReference type="GO" id="GO:0016020">
    <property type="term" value="C:membrane"/>
    <property type="evidence" value="ECO:0007669"/>
    <property type="project" value="UniProtKB-SubCell"/>
</dbReference>
<dbReference type="Gene3D" id="1.20.1540.10">
    <property type="entry name" value="Rhomboid-like"/>
    <property type="match status" value="1"/>
</dbReference>
<comment type="function">
    <text evidence="6">Serine protease involved in intramembrane proteolysis.</text>
</comment>
<keyword evidence="10" id="KW-1185">Reference proteome</keyword>
<dbReference type="InterPro" id="IPR022764">
    <property type="entry name" value="Peptidase_S54_rhomboid_dom"/>
</dbReference>
<dbReference type="AlphaFoldDB" id="A0A5J5C276"/>
<reference evidence="9 10" key="1">
    <citation type="submission" date="2019-09" db="EMBL/GenBank/DDBJ databases">
        <title>A chromosome-level genome assembly of the Chinese tupelo Nyssa sinensis.</title>
        <authorList>
            <person name="Yang X."/>
            <person name="Kang M."/>
            <person name="Yang Y."/>
            <person name="Xiong H."/>
            <person name="Wang M."/>
            <person name="Zhang Z."/>
            <person name="Wang Z."/>
            <person name="Wu H."/>
            <person name="Ma T."/>
            <person name="Liu J."/>
            <person name="Xi Z."/>
        </authorList>
    </citation>
    <scope>NUCLEOTIDE SEQUENCE [LARGE SCALE GENOMIC DNA]</scope>
    <source>
        <strain evidence="9">J267</strain>
        <tissue evidence="9">Leaf</tissue>
    </source>
</reference>
<evidence type="ECO:0000259" key="8">
    <source>
        <dbReference type="Pfam" id="PF01694"/>
    </source>
</evidence>
<keyword evidence="7" id="KW-0732">Signal</keyword>
<dbReference type="SUPFAM" id="SSF144091">
    <property type="entry name" value="Rhomboid-like"/>
    <property type="match status" value="1"/>
</dbReference>
<dbReference type="PANTHER" id="PTHR22936:SF77">
    <property type="entry name" value="RHOMBOID-LIKE PROTEIN 1"/>
    <property type="match status" value="1"/>
</dbReference>
<comment type="catalytic activity">
    <reaction evidence="6">
        <text>Cleaves type-1 transmembrane domains using a catalytic dyad composed of serine and histidine that are contributed by different transmembrane domains.</text>
        <dbReference type="EC" id="3.4.21.105"/>
    </reaction>
</comment>
<evidence type="ECO:0000256" key="4">
    <source>
        <dbReference type="ARBA" id="ARBA00022989"/>
    </source>
</evidence>
<feature type="signal peptide" evidence="7">
    <location>
        <begin position="1"/>
        <end position="18"/>
    </location>
</feature>
<sequence>MAALMNLILIIAINLAVGLLPHVDNFAHIGGFITGFLLGFVFLIRPQFGWVSQRNAYSGHVGTSVKSKYKTYQYVLLVLSLIILIAGFAFGLVLLLKGLNGNDYCSWCHYLSCIPTSKWKCQSQLVYCEETN</sequence>
<dbReference type="Pfam" id="PF01694">
    <property type="entry name" value="Rhomboid"/>
    <property type="match status" value="1"/>
</dbReference>
<evidence type="ECO:0000256" key="1">
    <source>
        <dbReference type="ARBA" id="ARBA00004141"/>
    </source>
</evidence>
<feature type="transmembrane region" description="Helical" evidence="6">
    <location>
        <begin position="26"/>
        <end position="44"/>
    </location>
</feature>
<proteinExistence type="inferred from homology"/>
<keyword evidence="6" id="KW-0378">Hydrolase</keyword>
<dbReference type="EMBL" id="CM018031">
    <property type="protein sequence ID" value="KAA8549279.1"/>
    <property type="molecule type" value="Genomic_DNA"/>
</dbReference>
<comment type="subcellular location">
    <subcellularLocation>
        <location evidence="1 6">Membrane</location>
        <topology evidence="1 6">Multi-pass membrane protein</topology>
    </subcellularLocation>
</comment>
<dbReference type="OrthoDB" id="418595at2759"/>
<dbReference type="PANTHER" id="PTHR22936">
    <property type="entry name" value="RHOMBOID-RELATED"/>
    <property type="match status" value="1"/>
</dbReference>
<dbReference type="EC" id="3.4.21.105" evidence="6"/>
<feature type="chain" id="PRO_5023844408" description="RHOMBOID-like protein" evidence="7">
    <location>
        <begin position="19"/>
        <end position="132"/>
    </location>
</feature>
<comment type="similarity">
    <text evidence="2 6">Belongs to the peptidase S54 family.</text>
</comment>
<dbReference type="InterPro" id="IPR035952">
    <property type="entry name" value="Rhomboid-like_sf"/>
</dbReference>
<feature type="transmembrane region" description="Helical" evidence="6">
    <location>
        <begin position="74"/>
        <end position="96"/>
    </location>
</feature>
<keyword evidence="3 6" id="KW-0812">Transmembrane</keyword>
<evidence type="ECO:0000256" key="6">
    <source>
        <dbReference type="RuleBase" id="RU362115"/>
    </source>
</evidence>
<keyword evidence="6" id="KW-0720">Serine protease</keyword>
<organism evidence="9 10">
    <name type="scientific">Nyssa sinensis</name>
    <dbReference type="NCBI Taxonomy" id="561372"/>
    <lineage>
        <taxon>Eukaryota</taxon>
        <taxon>Viridiplantae</taxon>
        <taxon>Streptophyta</taxon>
        <taxon>Embryophyta</taxon>
        <taxon>Tracheophyta</taxon>
        <taxon>Spermatophyta</taxon>
        <taxon>Magnoliopsida</taxon>
        <taxon>eudicotyledons</taxon>
        <taxon>Gunneridae</taxon>
        <taxon>Pentapetalae</taxon>
        <taxon>asterids</taxon>
        <taxon>Cornales</taxon>
        <taxon>Nyssaceae</taxon>
        <taxon>Nyssa</taxon>
    </lineage>
</organism>
<evidence type="ECO:0000313" key="9">
    <source>
        <dbReference type="EMBL" id="KAA8549279.1"/>
    </source>
</evidence>
<keyword evidence="4 6" id="KW-1133">Transmembrane helix</keyword>
<evidence type="ECO:0000256" key="7">
    <source>
        <dbReference type="SAM" id="SignalP"/>
    </source>
</evidence>
<dbReference type="InterPro" id="IPR002610">
    <property type="entry name" value="Peptidase_S54_rhomboid-like"/>
</dbReference>
<feature type="domain" description="Peptidase S54 rhomboid" evidence="8">
    <location>
        <begin position="4"/>
        <end position="43"/>
    </location>
</feature>
<name>A0A5J5C276_9ASTE</name>
<comment type="caution">
    <text evidence="6">Lacks conserved residue(s) required for the propagation of feature annotation.</text>
</comment>
<dbReference type="GO" id="GO:0006508">
    <property type="term" value="P:proteolysis"/>
    <property type="evidence" value="ECO:0007669"/>
    <property type="project" value="UniProtKB-KW"/>
</dbReference>
<evidence type="ECO:0000256" key="5">
    <source>
        <dbReference type="ARBA" id="ARBA00023136"/>
    </source>
</evidence>
<evidence type="ECO:0000313" key="10">
    <source>
        <dbReference type="Proteomes" id="UP000325577"/>
    </source>
</evidence>
<evidence type="ECO:0000256" key="2">
    <source>
        <dbReference type="ARBA" id="ARBA00009045"/>
    </source>
</evidence>
<accession>A0A5J5C276</accession>
<dbReference type="Proteomes" id="UP000325577">
    <property type="component" value="Linkage Group LG0"/>
</dbReference>
<gene>
    <name evidence="9" type="ORF">F0562_000963</name>
</gene>